<dbReference type="InterPro" id="IPR024410">
    <property type="entry name" value="Phage_TAC_12"/>
</dbReference>
<sequence>MQQLSVDMLKTAGAFAPAKPERKEIEWMVDGRDESFKAIVYVRKKSFLTLIEESKSAKESDLAIASKISSSIVDAEGKPIFHVGDVIGNEDHGPMCAGLSMALLAVIYEVNGLGLEADPKQSQPMMSSGVTSSSQESAETRSKEQSKT</sequence>
<keyword evidence="3" id="KW-1185">Reference proteome</keyword>
<feature type="region of interest" description="Disordered" evidence="1">
    <location>
        <begin position="118"/>
        <end position="148"/>
    </location>
</feature>
<protein>
    <submittedName>
        <fullName evidence="2">Phage tail assembly chaperone family protein, TAC</fullName>
    </submittedName>
</protein>
<name>A0ABZ0QBG3_9VIBR</name>
<gene>
    <name evidence="2" type="ORF">R8Z52_12375</name>
</gene>
<evidence type="ECO:0000313" key="2">
    <source>
        <dbReference type="EMBL" id="WPC72920.1"/>
    </source>
</evidence>
<organism evidence="2 3">
    <name type="scientific">Vibrio porteresiae DSM 19223</name>
    <dbReference type="NCBI Taxonomy" id="1123496"/>
    <lineage>
        <taxon>Bacteria</taxon>
        <taxon>Pseudomonadati</taxon>
        <taxon>Pseudomonadota</taxon>
        <taxon>Gammaproteobacteria</taxon>
        <taxon>Vibrionales</taxon>
        <taxon>Vibrionaceae</taxon>
        <taxon>Vibrio</taxon>
    </lineage>
</organism>
<feature type="compositionally biased region" description="Basic and acidic residues" evidence="1">
    <location>
        <begin position="138"/>
        <end position="148"/>
    </location>
</feature>
<reference evidence="2 3" key="1">
    <citation type="submission" date="2023-11" db="EMBL/GenBank/DDBJ databases">
        <title>Plant-associative lifestyle of Vibrio porteresiae and its evolutionary dynamics.</title>
        <authorList>
            <person name="Rameshkumar N."/>
            <person name="Kirti K."/>
        </authorList>
    </citation>
    <scope>NUCLEOTIDE SEQUENCE [LARGE SCALE GENOMIC DNA]</scope>
    <source>
        <strain evidence="2 3">MSSRF30</strain>
    </source>
</reference>
<evidence type="ECO:0000313" key="3">
    <source>
        <dbReference type="Proteomes" id="UP001304071"/>
    </source>
</evidence>
<accession>A0ABZ0QBG3</accession>
<dbReference type="Proteomes" id="UP001304071">
    <property type="component" value="Chromosome 1"/>
</dbReference>
<evidence type="ECO:0000256" key="1">
    <source>
        <dbReference type="SAM" id="MobiDB-lite"/>
    </source>
</evidence>
<proteinExistence type="predicted"/>
<feature type="compositionally biased region" description="Polar residues" evidence="1">
    <location>
        <begin position="120"/>
        <end position="137"/>
    </location>
</feature>
<dbReference type="Pfam" id="PF16459">
    <property type="entry name" value="Phage_TAC_13"/>
    <property type="match status" value="1"/>
</dbReference>
<dbReference type="EMBL" id="CP138203">
    <property type="protein sequence ID" value="WPC72920.1"/>
    <property type="molecule type" value="Genomic_DNA"/>
</dbReference>
<dbReference type="RefSeq" id="WP_261892730.1">
    <property type="nucleotide sequence ID" value="NZ_AP024895.1"/>
</dbReference>